<dbReference type="Gene3D" id="3.20.20.70">
    <property type="entry name" value="Aldolase class I"/>
    <property type="match status" value="1"/>
</dbReference>
<dbReference type="Proteomes" id="UP000530530">
    <property type="component" value="Unassembled WGS sequence"/>
</dbReference>
<organism evidence="3 4">
    <name type="scientific">Streptomyces rapamycinicus</name>
    <dbReference type="NCBI Taxonomy" id="1226757"/>
    <lineage>
        <taxon>Bacteria</taxon>
        <taxon>Bacillati</taxon>
        <taxon>Actinomycetota</taxon>
        <taxon>Actinomycetes</taxon>
        <taxon>Kitasatosporales</taxon>
        <taxon>Streptomycetaceae</taxon>
        <taxon>Streptomyces</taxon>
        <taxon>Streptomyces violaceusniger group</taxon>
    </lineage>
</organism>
<dbReference type="InterPro" id="IPR045247">
    <property type="entry name" value="Oye-like"/>
</dbReference>
<dbReference type="PANTHER" id="PTHR22893:SF91">
    <property type="entry name" value="NADPH DEHYDROGENASE 2-RELATED"/>
    <property type="match status" value="1"/>
</dbReference>
<protein>
    <submittedName>
        <fullName evidence="3">N-ethylmaleimide reductase</fullName>
        <ecNumber evidence="3">1.-.-.-</ecNumber>
    </submittedName>
</protein>
<dbReference type="EMBL" id="JACHNG010000002">
    <property type="protein sequence ID" value="MBB4787260.1"/>
    <property type="molecule type" value="Genomic_DNA"/>
</dbReference>
<dbReference type="SUPFAM" id="SSF51395">
    <property type="entry name" value="FMN-linked oxidoreductases"/>
    <property type="match status" value="1"/>
</dbReference>
<accession>A0ABR6LY78</accession>
<comment type="caution">
    <text evidence="3">The sequence shown here is derived from an EMBL/GenBank/DDBJ whole genome shotgun (WGS) entry which is preliminary data.</text>
</comment>
<sequence length="118" mass="12523">MTAADIATTIDTYRQAAANALRAGFDGLEIHAQASHLVAQFLNPRLNQRTDAYGGPSRDTAERDSSVPLGGDRGLRAVTSVRSAGDTGVERRGWSVRPEFCGVVVSAGDRPGTVPREK</sequence>
<dbReference type="GO" id="GO:0016491">
    <property type="term" value="F:oxidoreductase activity"/>
    <property type="evidence" value="ECO:0007669"/>
    <property type="project" value="UniProtKB-KW"/>
</dbReference>
<dbReference type="Pfam" id="PF00724">
    <property type="entry name" value="Oxidored_FMN"/>
    <property type="match status" value="1"/>
</dbReference>
<evidence type="ECO:0000256" key="1">
    <source>
        <dbReference type="SAM" id="MobiDB-lite"/>
    </source>
</evidence>
<dbReference type="EC" id="1.-.-.-" evidence="3"/>
<feature type="region of interest" description="Disordered" evidence="1">
    <location>
        <begin position="48"/>
        <end position="73"/>
    </location>
</feature>
<reference evidence="3 4" key="1">
    <citation type="submission" date="2020-08" db="EMBL/GenBank/DDBJ databases">
        <title>Sequencing the genomes of 1000 actinobacteria strains.</title>
        <authorList>
            <person name="Klenk H.-P."/>
        </authorList>
    </citation>
    <scope>NUCLEOTIDE SEQUENCE [LARGE SCALE GENOMIC DNA]</scope>
    <source>
        <strain evidence="3 4">DSM 41530</strain>
    </source>
</reference>
<evidence type="ECO:0000313" key="3">
    <source>
        <dbReference type="EMBL" id="MBB4787260.1"/>
    </source>
</evidence>
<dbReference type="InterPro" id="IPR001155">
    <property type="entry name" value="OxRdtase_FMN_N"/>
</dbReference>
<keyword evidence="4" id="KW-1185">Reference proteome</keyword>
<gene>
    <name evidence="3" type="ORF">BJY27_008307</name>
</gene>
<dbReference type="RefSeq" id="WP_020875017.1">
    <property type="nucleotide sequence ID" value="NZ_CP157811.1"/>
</dbReference>
<feature type="domain" description="NADH:flavin oxidoreductase/NADH oxidase N-terminal" evidence="2">
    <location>
        <begin position="1"/>
        <end position="58"/>
    </location>
</feature>
<proteinExistence type="predicted"/>
<evidence type="ECO:0000313" key="4">
    <source>
        <dbReference type="Proteomes" id="UP000530530"/>
    </source>
</evidence>
<evidence type="ECO:0000259" key="2">
    <source>
        <dbReference type="Pfam" id="PF00724"/>
    </source>
</evidence>
<dbReference type="InterPro" id="IPR013785">
    <property type="entry name" value="Aldolase_TIM"/>
</dbReference>
<name>A0ABR6LY78_9ACTN</name>
<keyword evidence="3" id="KW-0560">Oxidoreductase</keyword>
<dbReference type="PANTHER" id="PTHR22893">
    <property type="entry name" value="NADH OXIDOREDUCTASE-RELATED"/>
    <property type="match status" value="1"/>
</dbReference>